<keyword evidence="1" id="KW-0560">Oxidoreductase</keyword>
<proteinExistence type="predicted"/>
<dbReference type="AlphaFoldDB" id="A0AAV1QZF3"/>
<dbReference type="InterPro" id="IPR042098">
    <property type="entry name" value="TauD-like_sf"/>
</dbReference>
<gene>
    <name evidence="2" type="ORF">DCAF_LOCUS4199</name>
</gene>
<name>A0AAV1QZF3_9ROSI</name>
<dbReference type="Proteomes" id="UP001314170">
    <property type="component" value="Unassembled WGS sequence"/>
</dbReference>
<dbReference type="SUPFAM" id="SSF51197">
    <property type="entry name" value="Clavaminate synthase-like"/>
    <property type="match status" value="1"/>
</dbReference>
<protein>
    <submittedName>
        <fullName evidence="2">Uncharacterized protein</fullName>
    </submittedName>
</protein>
<dbReference type="GO" id="GO:0016491">
    <property type="term" value="F:oxidoreductase activity"/>
    <property type="evidence" value="ECO:0007669"/>
    <property type="project" value="UniProtKB-KW"/>
</dbReference>
<evidence type="ECO:0000313" key="3">
    <source>
        <dbReference type="Proteomes" id="UP001314170"/>
    </source>
</evidence>
<accession>A0AAV1QZF3</accession>
<evidence type="ECO:0000256" key="1">
    <source>
        <dbReference type="ARBA" id="ARBA00023002"/>
    </source>
</evidence>
<reference evidence="2 3" key="1">
    <citation type="submission" date="2024-01" db="EMBL/GenBank/DDBJ databases">
        <authorList>
            <person name="Waweru B."/>
        </authorList>
    </citation>
    <scope>NUCLEOTIDE SEQUENCE [LARGE SCALE GENOMIC DNA]</scope>
</reference>
<keyword evidence="3" id="KW-1185">Reference proteome</keyword>
<dbReference type="EMBL" id="CAWUPB010000851">
    <property type="protein sequence ID" value="CAK7326498.1"/>
    <property type="molecule type" value="Genomic_DNA"/>
</dbReference>
<evidence type="ECO:0000313" key="2">
    <source>
        <dbReference type="EMBL" id="CAK7326498.1"/>
    </source>
</evidence>
<sequence>MDFSCKDFKVGKCEGQKVVDDETMPLLPQPPEPNKSDRDSLLSALKQNKEWFEQMITKNSAVLLRGFDIKNAEDFNEIIESLKLSAGMISVM</sequence>
<dbReference type="Gene3D" id="3.60.130.10">
    <property type="entry name" value="Clavaminate synthase-like"/>
    <property type="match status" value="1"/>
</dbReference>
<organism evidence="2 3">
    <name type="scientific">Dovyalis caffra</name>
    <dbReference type="NCBI Taxonomy" id="77055"/>
    <lineage>
        <taxon>Eukaryota</taxon>
        <taxon>Viridiplantae</taxon>
        <taxon>Streptophyta</taxon>
        <taxon>Embryophyta</taxon>
        <taxon>Tracheophyta</taxon>
        <taxon>Spermatophyta</taxon>
        <taxon>Magnoliopsida</taxon>
        <taxon>eudicotyledons</taxon>
        <taxon>Gunneridae</taxon>
        <taxon>Pentapetalae</taxon>
        <taxon>rosids</taxon>
        <taxon>fabids</taxon>
        <taxon>Malpighiales</taxon>
        <taxon>Salicaceae</taxon>
        <taxon>Flacourtieae</taxon>
        <taxon>Dovyalis</taxon>
    </lineage>
</organism>
<comment type="caution">
    <text evidence="2">The sequence shown here is derived from an EMBL/GenBank/DDBJ whole genome shotgun (WGS) entry which is preliminary data.</text>
</comment>